<dbReference type="PANTHER" id="PTHR42794:SF1">
    <property type="entry name" value="HEMIN IMPORT ATP-BINDING PROTEIN HMUV"/>
    <property type="match status" value="1"/>
</dbReference>
<reference evidence="6 7" key="1">
    <citation type="submission" date="2020-08" db="EMBL/GenBank/DDBJ databases">
        <title>Sequencing the genomes of 1000 actinobacteria strains.</title>
        <authorList>
            <person name="Klenk H.-P."/>
        </authorList>
    </citation>
    <scope>NUCLEOTIDE SEQUENCE [LARGE SCALE GENOMIC DNA]</scope>
    <source>
        <strain evidence="6 7">DSM 20146</strain>
    </source>
</reference>
<keyword evidence="2" id="KW-0547">Nucleotide-binding</keyword>
<dbReference type="Gene3D" id="3.40.50.300">
    <property type="entry name" value="P-loop containing nucleotide triphosphate hydrolases"/>
    <property type="match status" value="1"/>
</dbReference>
<dbReference type="InterPro" id="IPR003593">
    <property type="entry name" value="AAA+_ATPase"/>
</dbReference>
<evidence type="ECO:0000256" key="1">
    <source>
        <dbReference type="ARBA" id="ARBA00022448"/>
    </source>
</evidence>
<dbReference type="AlphaFoldDB" id="A0A7W4UVY5"/>
<dbReference type="FunFam" id="3.40.50.300:FF:000134">
    <property type="entry name" value="Iron-enterobactin ABC transporter ATP-binding protein"/>
    <property type="match status" value="1"/>
</dbReference>
<keyword evidence="7" id="KW-1185">Reference proteome</keyword>
<dbReference type="NCBIfam" id="NF010068">
    <property type="entry name" value="PRK13548.1"/>
    <property type="match status" value="1"/>
</dbReference>
<dbReference type="InterPro" id="IPR017871">
    <property type="entry name" value="ABC_transporter-like_CS"/>
</dbReference>
<name>A0A7W4UVY5_LEIAQ</name>
<dbReference type="PROSITE" id="PS00211">
    <property type="entry name" value="ABC_TRANSPORTER_1"/>
    <property type="match status" value="1"/>
</dbReference>
<dbReference type="EMBL" id="JACHVP010000002">
    <property type="protein sequence ID" value="MBB2967300.1"/>
    <property type="molecule type" value="Genomic_DNA"/>
</dbReference>
<dbReference type="SUPFAM" id="SSF52540">
    <property type="entry name" value="P-loop containing nucleoside triphosphate hydrolases"/>
    <property type="match status" value="1"/>
</dbReference>
<evidence type="ECO:0000256" key="4">
    <source>
        <dbReference type="ARBA" id="ARBA00022967"/>
    </source>
</evidence>
<dbReference type="CDD" id="cd03214">
    <property type="entry name" value="ABC_Iron-Siderophores_B12_Hemin"/>
    <property type="match status" value="1"/>
</dbReference>
<evidence type="ECO:0000256" key="3">
    <source>
        <dbReference type="ARBA" id="ARBA00022840"/>
    </source>
</evidence>
<dbReference type="Proteomes" id="UP000538196">
    <property type="component" value="Unassembled WGS sequence"/>
</dbReference>
<dbReference type="GO" id="GO:0005524">
    <property type="term" value="F:ATP binding"/>
    <property type="evidence" value="ECO:0007669"/>
    <property type="project" value="UniProtKB-KW"/>
</dbReference>
<protein>
    <submittedName>
        <fullName evidence="6">Iron complex transport system ATP-binding protein</fullName>
    </submittedName>
</protein>
<evidence type="ECO:0000313" key="6">
    <source>
        <dbReference type="EMBL" id="MBB2967300.1"/>
    </source>
</evidence>
<evidence type="ECO:0000259" key="5">
    <source>
        <dbReference type="PROSITE" id="PS50893"/>
    </source>
</evidence>
<gene>
    <name evidence="6" type="ORF">FHX33_002063</name>
</gene>
<dbReference type="RefSeq" id="WP_183428467.1">
    <property type="nucleotide sequence ID" value="NZ_JACHVP010000002.1"/>
</dbReference>
<keyword evidence="1" id="KW-0813">Transport</keyword>
<evidence type="ECO:0000313" key="7">
    <source>
        <dbReference type="Proteomes" id="UP000538196"/>
    </source>
</evidence>
<accession>A0A7W4UVY5</accession>
<proteinExistence type="predicted"/>
<keyword evidence="3 6" id="KW-0067">ATP-binding</keyword>
<dbReference type="InterPro" id="IPR027417">
    <property type="entry name" value="P-loop_NTPase"/>
</dbReference>
<dbReference type="PANTHER" id="PTHR42794">
    <property type="entry name" value="HEMIN IMPORT ATP-BINDING PROTEIN HMUV"/>
    <property type="match status" value="1"/>
</dbReference>
<dbReference type="SMART" id="SM00382">
    <property type="entry name" value="AAA"/>
    <property type="match status" value="1"/>
</dbReference>
<sequence length="279" mass="28836">MSAVTGTAVATTAGAELRGVGVTIAGRRILDGVDLAVRAGELVALIGPNGAGKSTALGVLAGDTAPESGTALIDGRDARTVKVGELGRLRAVLLQQKGVSFSYPVREVVAMGRMPWARTPQSDDDAAIIADALERTSTAHLADRDVTTLSGGELARVSLARVLAQRCPIVLLDEPTDALDLGHQEQVLTLAAELARAGCAVLAVLHDLNLAAAYADRVVLLSDGRVVAEGTPEEVLTADRLADVYAYPVDVILHPESGAPLVLPVRPQGVRRPSGTIEG</sequence>
<dbReference type="Pfam" id="PF00005">
    <property type="entry name" value="ABC_tran"/>
    <property type="match status" value="1"/>
</dbReference>
<evidence type="ECO:0000256" key="2">
    <source>
        <dbReference type="ARBA" id="ARBA00022741"/>
    </source>
</evidence>
<comment type="caution">
    <text evidence="6">The sequence shown here is derived from an EMBL/GenBank/DDBJ whole genome shotgun (WGS) entry which is preliminary data.</text>
</comment>
<dbReference type="PROSITE" id="PS50893">
    <property type="entry name" value="ABC_TRANSPORTER_2"/>
    <property type="match status" value="1"/>
</dbReference>
<dbReference type="InterPro" id="IPR003439">
    <property type="entry name" value="ABC_transporter-like_ATP-bd"/>
</dbReference>
<feature type="domain" description="ABC transporter" evidence="5">
    <location>
        <begin position="15"/>
        <end position="248"/>
    </location>
</feature>
<organism evidence="6 7">
    <name type="scientific">Leifsonia aquatica</name>
    <name type="common">Corynebacterium aquaticum</name>
    <dbReference type="NCBI Taxonomy" id="144185"/>
    <lineage>
        <taxon>Bacteria</taxon>
        <taxon>Bacillati</taxon>
        <taxon>Actinomycetota</taxon>
        <taxon>Actinomycetes</taxon>
        <taxon>Micrococcales</taxon>
        <taxon>Microbacteriaceae</taxon>
        <taxon>Leifsonia</taxon>
    </lineage>
</organism>
<keyword evidence="4" id="KW-1278">Translocase</keyword>
<dbReference type="GO" id="GO:0016887">
    <property type="term" value="F:ATP hydrolysis activity"/>
    <property type="evidence" value="ECO:0007669"/>
    <property type="project" value="InterPro"/>
</dbReference>